<dbReference type="GO" id="GO:0019172">
    <property type="term" value="F:glyoxalase III activity"/>
    <property type="evidence" value="ECO:0007669"/>
    <property type="project" value="TreeGrafter"/>
</dbReference>
<accession>A0A1G6P7U5</accession>
<evidence type="ECO:0000259" key="4">
    <source>
        <dbReference type="Pfam" id="PF01965"/>
    </source>
</evidence>
<organism evidence="5 6">
    <name type="scientific">Terribacillus halophilus</name>
    <dbReference type="NCBI Taxonomy" id="361279"/>
    <lineage>
        <taxon>Bacteria</taxon>
        <taxon>Bacillati</taxon>
        <taxon>Bacillota</taxon>
        <taxon>Bacilli</taxon>
        <taxon>Bacillales</taxon>
        <taxon>Bacillaceae</taxon>
        <taxon>Terribacillus</taxon>
    </lineage>
</organism>
<dbReference type="GO" id="GO:0019243">
    <property type="term" value="P:methylglyoxal catabolic process to D-lactate via S-lactoyl-glutathione"/>
    <property type="evidence" value="ECO:0007669"/>
    <property type="project" value="TreeGrafter"/>
</dbReference>
<dbReference type="Pfam" id="PF01965">
    <property type="entry name" value="DJ-1_PfpI"/>
    <property type="match status" value="1"/>
</dbReference>
<evidence type="ECO:0000313" key="6">
    <source>
        <dbReference type="Proteomes" id="UP000198666"/>
    </source>
</evidence>
<comment type="similarity">
    <text evidence="3">Belongs to the peptidase C56 family. HSP31-like subfamily.</text>
</comment>
<sequence>MGKVLIVATNHDSLKQTPHTTGLWFSELTNFYDKLKTRHVMTVISPKGGNIPIDHRSLTGLFKSHKLRKYYRAPGFRRLLANSLSPQEVNAADYDAIYFTGGHGTMWDFPENKELQRLTRDIYENRGIVAAVCHGPSALLHVKLSDGAYLLQDKTVTGYSDREEAFSLNKHEIPYSLEEKLKIRALTYRKAKMPFKGHVEADDRLITGQNPASVKGVAKAVINRIEQKEFAEHPRSFRAVLRIPEEEQILRRKPAP</sequence>
<dbReference type="InterPro" id="IPR050325">
    <property type="entry name" value="Prot/Nucl_acid_deglycase"/>
</dbReference>
<evidence type="ECO:0000256" key="2">
    <source>
        <dbReference type="ARBA" id="ARBA00023239"/>
    </source>
</evidence>
<dbReference type="GO" id="GO:0006508">
    <property type="term" value="P:proteolysis"/>
    <property type="evidence" value="ECO:0007669"/>
    <property type="project" value="UniProtKB-KW"/>
</dbReference>
<protein>
    <submittedName>
        <fullName evidence="5">Putative intracellular protease/amidase</fullName>
    </submittedName>
</protein>
<proteinExistence type="inferred from homology"/>
<keyword evidence="5" id="KW-0378">Hydrolase</keyword>
<dbReference type="Gene3D" id="3.40.50.880">
    <property type="match status" value="1"/>
</dbReference>
<keyword evidence="2" id="KW-0456">Lyase</keyword>
<dbReference type="STRING" id="361279.SAMN05421663_10415"/>
<dbReference type="SUPFAM" id="SSF52317">
    <property type="entry name" value="Class I glutamine amidotransferase-like"/>
    <property type="match status" value="1"/>
</dbReference>
<keyword evidence="6" id="KW-1185">Reference proteome</keyword>
<reference evidence="6" key="1">
    <citation type="submission" date="2016-10" db="EMBL/GenBank/DDBJ databases">
        <authorList>
            <person name="Varghese N."/>
            <person name="Submissions S."/>
        </authorList>
    </citation>
    <scope>NUCLEOTIDE SEQUENCE [LARGE SCALE GENOMIC DNA]</scope>
    <source>
        <strain evidence="6">DSM 21620</strain>
    </source>
</reference>
<dbReference type="InterPro" id="IPR029062">
    <property type="entry name" value="Class_I_gatase-like"/>
</dbReference>
<dbReference type="EMBL" id="FMZB01000004">
    <property type="protein sequence ID" value="SDC75497.1"/>
    <property type="molecule type" value="Genomic_DNA"/>
</dbReference>
<gene>
    <name evidence="5" type="ORF">SAMN05421663_10415</name>
</gene>
<dbReference type="OrthoDB" id="9792284at2"/>
<dbReference type="GO" id="GO:0005737">
    <property type="term" value="C:cytoplasm"/>
    <property type="evidence" value="ECO:0007669"/>
    <property type="project" value="TreeGrafter"/>
</dbReference>
<evidence type="ECO:0000256" key="1">
    <source>
        <dbReference type="ARBA" id="ARBA00023016"/>
    </source>
</evidence>
<dbReference type="CDD" id="cd03141">
    <property type="entry name" value="GATase1_Hsp31_like"/>
    <property type="match status" value="1"/>
</dbReference>
<dbReference type="RefSeq" id="WP_093726823.1">
    <property type="nucleotide sequence ID" value="NZ_FMZB01000004.1"/>
</dbReference>
<keyword evidence="1" id="KW-0346">Stress response</keyword>
<evidence type="ECO:0000313" key="5">
    <source>
        <dbReference type="EMBL" id="SDC75497.1"/>
    </source>
</evidence>
<dbReference type="InterPro" id="IPR002818">
    <property type="entry name" value="DJ-1/PfpI"/>
</dbReference>
<dbReference type="PANTHER" id="PTHR48094">
    <property type="entry name" value="PROTEIN/NUCLEIC ACID DEGLYCASE DJ-1-RELATED"/>
    <property type="match status" value="1"/>
</dbReference>
<dbReference type="GO" id="GO:0008233">
    <property type="term" value="F:peptidase activity"/>
    <property type="evidence" value="ECO:0007669"/>
    <property type="project" value="UniProtKB-KW"/>
</dbReference>
<dbReference type="PANTHER" id="PTHR48094:SF11">
    <property type="entry name" value="GLUTATHIONE-INDEPENDENT GLYOXALASE HSP31-RELATED"/>
    <property type="match status" value="1"/>
</dbReference>
<name>A0A1G6P7U5_9BACI</name>
<keyword evidence="5" id="KW-0645">Protease</keyword>
<dbReference type="AlphaFoldDB" id="A0A1G6P7U5"/>
<feature type="domain" description="DJ-1/PfpI" evidence="4">
    <location>
        <begin position="86"/>
        <end position="222"/>
    </location>
</feature>
<dbReference type="Proteomes" id="UP000198666">
    <property type="component" value="Unassembled WGS sequence"/>
</dbReference>
<evidence type="ECO:0000256" key="3">
    <source>
        <dbReference type="ARBA" id="ARBA00038493"/>
    </source>
</evidence>